<dbReference type="KEGG" id="knv:Pan216_17150"/>
<dbReference type="Proteomes" id="UP000317093">
    <property type="component" value="Chromosome"/>
</dbReference>
<name>A0A518B1N6_9BACT</name>
<reference evidence="1 2" key="1">
    <citation type="submission" date="2019-02" db="EMBL/GenBank/DDBJ databases">
        <title>Deep-cultivation of Planctomycetes and their phenomic and genomic characterization uncovers novel biology.</title>
        <authorList>
            <person name="Wiegand S."/>
            <person name="Jogler M."/>
            <person name="Boedeker C."/>
            <person name="Pinto D."/>
            <person name="Vollmers J."/>
            <person name="Rivas-Marin E."/>
            <person name="Kohn T."/>
            <person name="Peeters S.H."/>
            <person name="Heuer A."/>
            <person name="Rast P."/>
            <person name="Oberbeckmann S."/>
            <person name="Bunk B."/>
            <person name="Jeske O."/>
            <person name="Meyerdierks A."/>
            <person name="Storesund J.E."/>
            <person name="Kallscheuer N."/>
            <person name="Luecker S."/>
            <person name="Lage O.M."/>
            <person name="Pohl T."/>
            <person name="Merkel B.J."/>
            <person name="Hornburger P."/>
            <person name="Mueller R.-W."/>
            <person name="Bruemmer F."/>
            <person name="Labrenz M."/>
            <person name="Spormann A.M."/>
            <person name="Op den Camp H."/>
            <person name="Overmann J."/>
            <person name="Amann R."/>
            <person name="Jetten M.S.M."/>
            <person name="Mascher T."/>
            <person name="Medema M.H."/>
            <person name="Devos D.P."/>
            <person name="Kaster A.-K."/>
            <person name="Ovreas L."/>
            <person name="Rohde M."/>
            <person name="Galperin M.Y."/>
            <person name="Jogler C."/>
        </authorList>
    </citation>
    <scope>NUCLEOTIDE SEQUENCE [LARGE SCALE GENOMIC DNA]</scope>
    <source>
        <strain evidence="1 2">Pan216</strain>
    </source>
</reference>
<dbReference type="EMBL" id="CP036279">
    <property type="protein sequence ID" value="QDU60862.1"/>
    <property type="molecule type" value="Genomic_DNA"/>
</dbReference>
<organism evidence="1 2">
    <name type="scientific">Kolteria novifilia</name>
    <dbReference type="NCBI Taxonomy" id="2527975"/>
    <lineage>
        <taxon>Bacteria</taxon>
        <taxon>Pseudomonadati</taxon>
        <taxon>Planctomycetota</taxon>
        <taxon>Planctomycetia</taxon>
        <taxon>Kolteriales</taxon>
        <taxon>Kolteriaceae</taxon>
        <taxon>Kolteria</taxon>
    </lineage>
</organism>
<keyword evidence="2" id="KW-1185">Reference proteome</keyword>
<dbReference type="AlphaFoldDB" id="A0A518B1N6"/>
<protein>
    <submittedName>
        <fullName evidence="1">Uncharacterized protein</fullName>
    </submittedName>
</protein>
<accession>A0A518B1N6</accession>
<evidence type="ECO:0000313" key="2">
    <source>
        <dbReference type="Proteomes" id="UP000317093"/>
    </source>
</evidence>
<sequence>MLHEHQLVESLYLQYVRRELEKDALLLQLHGAFLDGAIDEEEWNDGMHRVTGFCGSHRAAETHCETYVEQWAIA</sequence>
<gene>
    <name evidence="1" type="ORF">Pan216_17150</name>
</gene>
<dbReference type="RefSeq" id="WP_145257361.1">
    <property type="nucleotide sequence ID" value="NZ_CP036279.1"/>
</dbReference>
<proteinExistence type="predicted"/>
<evidence type="ECO:0000313" key="1">
    <source>
        <dbReference type="EMBL" id="QDU60862.1"/>
    </source>
</evidence>